<keyword evidence="7 8" id="KW-0472">Membrane</keyword>
<dbReference type="GO" id="GO:0006506">
    <property type="term" value="P:GPI anchor biosynthetic process"/>
    <property type="evidence" value="ECO:0007669"/>
    <property type="project" value="TreeGrafter"/>
</dbReference>
<dbReference type="AlphaFoldDB" id="A0A812SKA6"/>
<feature type="transmembrane region" description="Helical" evidence="8">
    <location>
        <begin position="194"/>
        <end position="213"/>
    </location>
</feature>
<keyword evidence="4 8" id="KW-0812">Transmembrane</keyword>
<keyword evidence="5 8" id="KW-0256">Endoplasmic reticulum</keyword>
<keyword evidence="3" id="KW-0808">Transferase</keyword>
<evidence type="ECO:0000313" key="11">
    <source>
        <dbReference type="Proteomes" id="UP000604046"/>
    </source>
</evidence>
<evidence type="ECO:0000256" key="1">
    <source>
        <dbReference type="ARBA" id="ARBA00004477"/>
    </source>
</evidence>
<dbReference type="InterPro" id="IPR005599">
    <property type="entry name" value="GPI_mannosylTrfase"/>
</dbReference>
<comment type="caution">
    <text evidence="10">The sequence shown here is derived from an EMBL/GenBank/DDBJ whole genome shotgun (WGS) entry which is preliminary data.</text>
</comment>
<keyword evidence="9" id="KW-0732">Signal</keyword>
<proteinExistence type="inferred from homology"/>
<evidence type="ECO:0000256" key="2">
    <source>
        <dbReference type="ARBA" id="ARBA00022676"/>
    </source>
</evidence>
<comment type="caution">
    <text evidence="8">Lacks conserved residue(s) required for the propagation of feature annotation.</text>
</comment>
<reference evidence="10" key="1">
    <citation type="submission" date="2021-02" db="EMBL/GenBank/DDBJ databases">
        <authorList>
            <person name="Dougan E. K."/>
            <person name="Rhodes N."/>
            <person name="Thang M."/>
            <person name="Chan C."/>
        </authorList>
    </citation>
    <scope>NUCLEOTIDE SEQUENCE</scope>
</reference>
<evidence type="ECO:0000256" key="9">
    <source>
        <dbReference type="SAM" id="SignalP"/>
    </source>
</evidence>
<accession>A0A812SKA6</accession>
<evidence type="ECO:0000256" key="7">
    <source>
        <dbReference type="ARBA" id="ARBA00023136"/>
    </source>
</evidence>
<feature type="transmembrane region" description="Helical" evidence="8">
    <location>
        <begin position="249"/>
        <end position="276"/>
    </location>
</feature>
<evidence type="ECO:0000256" key="3">
    <source>
        <dbReference type="ARBA" id="ARBA00022679"/>
    </source>
</evidence>
<evidence type="ECO:0000256" key="5">
    <source>
        <dbReference type="ARBA" id="ARBA00022824"/>
    </source>
</evidence>
<dbReference type="OrthoDB" id="416834at2759"/>
<dbReference type="EMBL" id="CAJNDS010002446">
    <property type="protein sequence ID" value="CAE7479013.1"/>
    <property type="molecule type" value="Genomic_DNA"/>
</dbReference>
<feature type="signal peptide" evidence="9">
    <location>
        <begin position="1"/>
        <end position="16"/>
    </location>
</feature>
<dbReference type="PANTHER" id="PTHR22760:SF4">
    <property type="entry name" value="GPI MANNOSYLTRANSFERASE 3"/>
    <property type="match status" value="1"/>
</dbReference>
<organism evidence="10 11">
    <name type="scientific">Symbiodinium natans</name>
    <dbReference type="NCBI Taxonomy" id="878477"/>
    <lineage>
        <taxon>Eukaryota</taxon>
        <taxon>Sar</taxon>
        <taxon>Alveolata</taxon>
        <taxon>Dinophyceae</taxon>
        <taxon>Suessiales</taxon>
        <taxon>Symbiodiniaceae</taxon>
        <taxon>Symbiodinium</taxon>
    </lineage>
</organism>
<sequence>MRLSWRWLLLFRLLNASLLRTSFTPDEYWQGPEVAHAWVYGYGHLTWEWQPCVALRGVLHPGLFAVLFLFLDSPALVAYGPRLLQGAIASVGDAAVYRAAERLGGPSAASWTMAVHLGSWFQLYCLPRTYSSSLEAVLFALALEQWLRGTGARLRSVGFGAVAVALRPTAAGYWLALALYEVVMATRQGKLQRLVWEFVLPGFLLAASVLALSTLLDSLYYGEATLVPWNFLAFNLLNDGSALYGSHAWYWYATEGLAVTLGTYLPFFLAGAFLAFRSLGRAALAGPAVGTVAALALLSLASHKEYRFLLPFFPLFSLLSGAGLQRCNDACLRRAGKAAVGVSWPLLSVVFVPQVVAALLFCVVHQRGAEGVMSHLRAQPPGTAGVFFLTHCHSTPFYSFLHREVPLAYLDCSPGTGSPQSRFFQRPLAVLGALFPEAVPVAESGAVPPAGEPLRPCLAERSALTARALPEVFVVWASLLRKEELVSQWLGANGYELELEIQDGIWSEGPYGVELWPSFRIYRALTRADANERLLYLRDYKVLVEDVQKDRQLESSLQTENVFLGNKPILFLQTDGMDQAKWSVPRRYGHRQEGRPCQGQLGPR</sequence>
<protein>
    <recommendedName>
        <fullName evidence="8">Mannosyltransferase</fullName>
        <ecNumber evidence="8">2.4.1.-</ecNumber>
    </recommendedName>
</protein>
<keyword evidence="2 8" id="KW-0328">Glycosyltransferase</keyword>
<feature type="chain" id="PRO_5032493584" description="Mannosyltransferase" evidence="9">
    <location>
        <begin position="17"/>
        <end position="604"/>
    </location>
</feature>
<dbReference type="Proteomes" id="UP000604046">
    <property type="component" value="Unassembled WGS sequence"/>
</dbReference>
<dbReference type="Pfam" id="PF03901">
    <property type="entry name" value="Glyco_transf_22"/>
    <property type="match status" value="1"/>
</dbReference>
<keyword evidence="11" id="KW-1185">Reference proteome</keyword>
<evidence type="ECO:0000256" key="6">
    <source>
        <dbReference type="ARBA" id="ARBA00022989"/>
    </source>
</evidence>
<comment type="subcellular location">
    <subcellularLocation>
        <location evidence="1 8">Endoplasmic reticulum membrane</location>
        <topology evidence="1 8">Multi-pass membrane protein</topology>
    </subcellularLocation>
</comment>
<feature type="transmembrane region" description="Helical" evidence="8">
    <location>
        <begin position="344"/>
        <end position="364"/>
    </location>
</feature>
<comment type="similarity">
    <text evidence="8">Belongs to the glycosyltransferase 22 family.</text>
</comment>
<dbReference type="GO" id="GO:0005789">
    <property type="term" value="C:endoplasmic reticulum membrane"/>
    <property type="evidence" value="ECO:0007669"/>
    <property type="project" value="UniProtKB-SubCell"/>
</dbReference>
<evidence type="ECO:0000256" key="8">
    <source>
        <dbReference type="RuleBase" id="RU363075"/>
    </source>
</evidence>
<name>A0A812SKA6_9DINO</name>
<dbReference type="EC" id="2.4.1.-" evidence="8"/>
<keyword evidence="6 8" id="KW-1133">Transmembrane helix</keyword>
<evidence type="ECO:0000313" key="10">
    <source>
        <dbReference type="EMBL" id="CAE7479013.1"/>
    </source>
</evidence>
<dbReference type="GO" id="GO:0000026">
    <property type="term" value="F:alpha-1,2-mannosyltransferase activity"/>
    <property type="evidence" value="ECO:0007669"/>
    <property type="project" value="TreeGrafter"/>
</dbReference>
<feature type="transmembrane region" description="Helical" evidence="8">
    <location>
        <begin position="282"/>
        <end position="301"/>
    </location>
</feature>
<evidence type="ECO:0000256" key="4">
    <source>
        <dbReference type="ARBA" id="ARBA00022692"/>
    </source>
</evidence>
<gene>
    <name evidence="10" type="primary">PIGB</name>
    <name evidence="10" type="ORF">SNAT2548_LOCUS26904</name>
</gene>
<dbReference type="PANTHER" id="PTHR22760">
    <property type="entry name" value="GLYCOSYLTRANSFERASE"/>
    <property type="match status" value="1"/>
</dbReference>